<evidence type="ECO:0008006" key="4">
    <source>
        <dbReference type="Google" id="ProtNLM"/>
    </source>
</evidence>
<name>A0ABW4BSZ8_9LACO</name>
<keyword evidence="3" id="KW-1185">Reference proteome</keyword>
<organism evidence="2 3">
    <name type="scientific">Companilactobacillus keshanensis</name>
    <dbReference type="NCBI Taxonomy" id="2486003"/>
    <lineage>
        <taxon>Bacteria</taxon>
        <taxon>Bacillati</taxon>
        <taxon>Bacillota</taxon>
        <taxon>Bacilli</taxon>
        <taxon>Lactobacillales</taxon>
        <taxon>Lactobacillaceae</taxon>
        <taxon>Companilactobacillus</taxon>
    </lineage>
</organism>
<accession>A0ABW4BSZ8</accession>
<gene>
    <name evidence="2" type="ORF">ACFQ42_06285</name>
</gene>
<feature type="chain" id="PRO_5045575929" description="Surface layer protein A domain-containing protein" evidence="1">
    <location>
        <begin position="23"/>
        <end position="521"/>
    </location>
</feature>
<proteinExistence type="predicted"/>
<evidence type="ECO:0000313" key="3">
    <source>
        <dbReference type="Proteomes" id="UP001597251"/>
    </source>
</evidence>
<dbReference type="RefSeq" id="WP_125677386.1">
    <property type="nucleotide sequence ID" value="NZ_JBHTOI010000039.1"/>
</dbReference>
<dbReference type="EMBL" id="JBHTOI010000039">
    <property type="protein sequence ID" value="MFD1418341.1"/>
    <property type="molecule type" value="Genomic_DNA"/>
</dbReference>
<keyword evidence="1" id="KW-0732">Signal</keyword>
<dbReference type="Proteomes" id="UP001597251">
    <property type="component" value="Unassembled WGS sequence"/>
</dbReference>
<reference evidence="3" key="1">
    <citation type="journal article" date="2019" name="Int. J. Syst. Evol. Microbiol.">
        <title>The Global Catalogue of Microorganisms (GCM) 10K type strain sequencing project: providing services to taxonomists for standard genome sequencing and annotation.</title>
        <authorList>
            <consortium name="The Broad Institute Genomics Platform"/>
            <consortium name="The Broad Institute Genome Sequencing Center for Infectious Disease"/>
            <person name="Wu L."/>
            <person name="Ma J."/>
        </authorList>
    </citation>
    <scope>NUCLEOTIDE SEQUENCE [LARGE SCALE GENOMIC DNA]</scope>
    <source>
        <strain evidence="3">CCM 8936</strain>
    </source>
</reference>
<comment type="caution">
    <text evidence="2">The sequence shown here is derived from an EMBL/GenBank/DDBJ whole genome shotgun (WGS) entry which is preliminary data.</text>
</comment>
<evidence type="ECO:0000313" key="2">
    <source>
        <dbReference type="EMBL" id="MFD1418341.1"/>
    </source>
</evidence>
<protein>
    <recommendedName>
        <fullName evidence="4">Surface layer protein A domain-containing protein</fullName>
    </recommendedName>
</protein>
<feature type="signal peptide" evidence="1">
    <location>
        <begin position="1"/>
        <end position="22"/>
    </location>
</feature>
<sequence>MKKSIKYAGVAAATLLAVAPVAAPVLSSSVTTVQAAADKDTTSTVQNAASSYLNNLKSSTTVAAAADLPDLSTLLATATNGTATVPFNTYSDSDVYKLNTANATNDANLNLTNNVSNVTLSGISAVTTAGATRSISNKADYDKAVAEGLKSVTLTVGIGSFGTEAGDDGVTTITPSPATATVTYSVKDDTTSTDTIKTGAVSYDKSYDVDFGSSTVAPQYSSTTNFAAKDADGKTISAASATPDTNYYATKYDALTALNGGAHNAVTLDGTFDKADTTYYQIVNVAVTGDLATLLDNYTDKTTNANNTYKVTANDSDLSSLVSSKDVKLDVTSATTGSTATPATATFSYVRAINVGSEEAANWTVKDESGVVTTKTDKTYYTMKNDDNNTISNRALAANTSWQYDQTRTDKDGNVQYRVSTHEWVPAESVTVNDNNGGGTTDPDGALTVTNLDTKKVLNLATPGMTYFLYNKDGKMSDTRALAGGTSWLVDKTATDAAGNTYYGVSTNEFVKAGEGVSLAD</sequence>
<evidence type="ECO:0000256" key="1">
    <source>
        <dbReference type="SAM" id="SignalP"/>
    </source>
</evidence>